<evidence type="ECO:0000313" key="1">
    <source>
        <dbReference type="EMBL" id="VAW66037.1"/>
    </source>
</evidence>
<name>A0A3B0XS00_9ZZZZ</name>
<organism evidence="1">
    <name type="scientific">hydrothermal vent metagenome</name>
    <dbReference type="NCBI Taxonomy" id="652676"/>
    <lineage>
        <taxon>unclassified sequences</taxon>
        <taxon>metagenomes</taxon>
        <taxon>ecological metagenomes</taxon>
    </lineage>
</organism>
<protein>
    <submittedName>
        <fullName evidence="1">Uncharacterized protein</fullName>
    </submittedName>
</protein>
<proteinExistence type="predicted"/>
<dbReference type="AlphaFoldDB" id="A0A3B0XS00"/>
<reference evidence="1" key="1">
    <citation type="submission" date="2018-06" db="EMBL/GenBank/DDBJ databases">
        <authorList>
            <person name="Zhirakovskaya E."/>
        </authorList>
    </citation>
    <scope>NUCLEOTIDE SEQUENCE</scope>
</reference>
<gene>
    <name evidence="1" type="ORF">MNBD_GAMMA08-1698</name>
</gene>
<sequence>MKLKIILFATLLLLVQISKAETPTSLTLDKLVKDNYKLMSGNDISEMLLGKKIILKDLLSEAVYEVKIHKNGTTEKKQIKSKNPKMLTNVDYHARAALLDGAAKFSVSANKIITSDGVRTYNSSLYRKGDNIFGVRDIDNNEVNFQIVIGNHSNKK</sequence>
<dbReference type="EMBL" id="UOFH01000335">
    <property type="protein sequence ID" value="VAW66037.1"/>
    <property type="molecule type" value="Genomic_DNA"/>
</dbReference>
<accession>A0A3B0XS00</accession>